<accession>A0A9J5WX14</accession>
<evidence type="ECO:0000313" key="2">
    <source>
        <dbReference type="Proteomes" id="UP000824120"/>
    </source>
</evidence>
<sequence length="65" mass="7281">MAGVPLGDRFRPPDHVLVLNKKNLHPSIHESSSDSSYNSSQVRKEVIHTAMVERELDGTRKNVSI</sequence>
<gene>
    <name evidence="1" type="ORF">H5410_050966</name>
</gene>
<name>A0A9J5WX14_SOLCO</name>
<keyword evidence="2" id="KW-1185">Reference proteome</keyword>
<proteinExistence type="predicted"/>
<comment type="caution">
    <text evidence="1">The sequence shown here is derived from an EMBL/GenBank/DDBJ whole genome shotgun (WGS) entry which is preliminary data.</text>
</comment>
<reference evidence="1 2" key="1">
    <citation type="submission" date="2020-09" db="EMBL/GenBank/DDBJ databases">
        <title>De no assembly of potato wild relative species, Solanum commersonii.</title>
        <authorList>
            <person name="Cho K."/>
        </authorList>
    </citation>
    <scope>NUCLEOTIDE SEQUENCE [LARGE SCALE GENOMIC DNA]</scope>
    <source>
        <strain evidence="1">LZ3.2</strain>
        <tissue evidence="1">Leaf</tissue>
    </source>
</reference>
<evidence type="ECO:0000313" key="1">
    <source>
        <dbReference type="EMBL" id="KAG5580339.1"/>
    </source>
</evidence>
<dbReference type="Proteomes" id="UP000824120">
    <property type="component" value="Chromosome 10"/>
</dbReference>
<dbReference type="EMBL" id="JACXVP010000010">
    <property type="protein sequence ID" value="KAG5580339.1"/>
    <property type="molecule type" value="Genomic_DNA"/>
</dbReference>
<dbReference type="AlphaFoldDB" id="A0A9J5WX14"/>
<protein>
    <submittedName>
        <fullName evidence="1">Uncharacterized protein</fullName>
    </submittedName>
</protein>
<organism evidence="1 2">
    <name type="scientific">Solanum commersonii</name>
    <name type="common">Commerson's wild potato</name>
    <name type="synonym">Commerson's nightshade</name>
    <dbReference type="NCBI Taxonomy" id="4109"/>
    <lineage>
        <taxon>Eukaryota</taxon>
        <taxon>Viridiplantae</taxon>
        <taxon>Streptophyta</taxon>
        <taxon>Embryophyta</taxon>
        <taxon>Tracheophyta</taxon>
        <taxon>Spermatophyta</taxon>
        <taxon>Magnoliopsida</taxon>
        <taxon>eudicotyledons</taxon>
        <taxon>Gunneridae</taxon>
        <taxon>Pentapetalae</taxon>
        <taxon>asterids</taxon>
        <taxon>lamiids</taxon>
        <taxon>Solanales</taxon>
        <taxon>Solanaceae</taxon>
        <taxon>Solanoideae</taxon>
        <taxon>Solaneae</taxon>
        <taxon>Solanum</taxon>
    </lineage>
</organism>